<evidence type="ECO:0000313" key="2">
    <source>
        <dbReference type="EMBL" id="RBO89420.1"/>
    </source>
</evidence>
<gene>
    <name evidence="2" type="ORF">DFR74_10798</name>
</gene>
<accession>A0A366DH54</accession>
<evidence type="ECO:0000256" key="1">
    <source>
        <dbReference type="SAM" id="MobiDB-lite"/>
    </source>
</evidence>
<comment type="caution">
    <text evidence="2">The sequence shown here is derived from an EMBL/GenBank/DDBJ whole genome shotgun (WGS) entry which is preliminary data.</text>
</comment>
<protein>
    <submittedName>
        <fullName evidence="2">Uncharacterized protein</fullName>
    </submittedName>
</protein>
<dbReference type="Proteomes" id="UP000252586">
    <property type="component" value="Unassembled WGS sequence"/>
</dbReference>
<dbReference type="EMBL" id="QNRE01000007">
    <property type="protein sequence ID" value="RBO89420.1"/>
    <property type="molecule type" value="Genomic_DNA"/>
</dbReference>
<evidence type="ECO:0000313" key="3">
    <source>
        <dbReference type="Proteomes" id="UP000252586"/>
    </source>
</evidence>
<dbReference type="AlphaFoldDB" id="A0A366DH54"/>
<name>A0A366DH54_9NOCA</name>
<keyword evidence="3" id="KW-1185">Reference proteome</keyword>
<organism evidence="2 3">
    <name type="scientific">Nocardia puris</name>
    <dbReference type="NCBI Taxonomy" id="208602"/>
    <lineage>
        <taxon>Bacteria</taxon>
        <taxon>Bacillati</taxon>
        <taxon>Actinomycetota</taxon>
        <taxon>Actinomycetes</taxon>
        <taxon>Mycobacteriales</taxon>
        <taxon>Nocardiaceae</taxon>
        <taxon>Nocardia</taxon>
    </lineage>
</organism>
<proteinExistence type="predicted"/>
<feature type="compositionally biased region" description="Basic and acidic residues" evidence="1">
    <location>
        <begin position="36"/>
        <end position="45"/>
    </location>
</feature>
<sequence length="45" mass="5144">MNEHDETTLFSHVPTPPEPYTATARDHHRPTFLSPRTDEAKQGAR</sequence>
<reference evidence="2 3" key="1">
    <citation type="submission" date="2018-06" db="EMBL/GenBank/DDBJ databases">
        <title>Genomic Encyclopedia of Type Strains, Phase IV (KMG-IV): sequencing the most valuable type-strain genomes for metagenomic binning, comparative biology and taxonomic classification.</title>
        <authorList>
            <person name="Goeker M."/>
        </authorList>
    </citation>
    <scope>NUCLEOTIDE SEQUENCE [LARGE SCALE GENOMIC DNA]</scope>
    <source>
        <strain evidence="2 3">DSM 44599</strain>
    </source>
</reference>
<feature type="region of interest" description="Disordered" evidence="1">
    <location>
        <begin position="1"/>
        <end position="45"/>
    </location>
</feature>
<dbReference type="RefSeq" id="WP_157115816.1">
    <property type="nucleotide sequence ID" value="NZ_CP107943.1"/>
</dbReference>